<dbReference type="PANTHER" id="PTHR43226">
    <property type="entry name" value="XAA-PRO AMINOPEPTIDASE 3"/>
    <property type="match status" value="1"/>
</dbReference>
<dbReference type="GO" id="GO:0005739">
    <property type="term" value="C:mitochondrion"/>
    <property type="evidence" value="ECO:0007669"/>
    <property type="project" value="TreeGrafter"/>
</dbReference>
<accession>A0A9P6KHI5</accession>
<feature type="region of interest" description="Disordered" evidence="6">
    <location>
        <begin position="51"/>
        <end position="88"/>
    </location>
</feature>
<keyword evidence="4" id="KW-0378">Hydrolase</keyword>
<proteinExistence type="inferred from homology"/>
<keyword evidence="5" id="KW-0464">Manganese</keyword>
<dbReference type="Pfam" id="PF05195">
    <property type="entry name" value="AMP_N"/>
    <property type="match status" value="1"/>
</dbReference>
<name>A0A9P6KHI5_9FUNG</name>
<dbReference type="Gene3D" id="3.90.230.10">
    <property type="entry name" value="Creatinase/methionine aminopeptidase superfamily"/>
    <property type="match status" value="1"/>
</dbReference>
<comment type="similarity">
    <text evidence="2">Belongs to the peptidase M24B family.</text>
</comment>
<evidence type="ECO:0000256" key="3">
    <source>
        <dbReference type="ARBA" id="ARBA00022723"/>
    </source>
</evidence>
<evidence type="ECO:0000259" key="7">
    <source>
        <dbReference type="Pfam" id="PF00557"/>
    </source>
</evidence>
<dbReference type="PANTHER" id="PTHR43226:SF4">
    <property type="entry name" value="XAA-PRO AMINOPEPTIDASE 3"/>
    <property type="match status" value="1"/>
</dbReference>
<dbReference type="GO" id="GO:0006508">
    <property type="term" value="P:proteolysis"/>
    <property type="evidence" value="ECO:0007669"/>
    <property type="project" value="TreeGrafter"/>
</dbReference>
<evidence type="ECO:0000256" key="6">
    <source>
        <dbReference type="SAM" id="MobiDB-lite"/>
    </source>
</evidence>
<dbReference type="InterPro" id="IPR007865">
    <property type="entry name" value="Aminopep_P_N"/>
</dbReference>
<dbReference type="SUPFAM" id="SSF55920">
    <property type="entry name" value="Creatinase/aminopeptidase"/>
    <property type="match status" value="1"/>
</dbReference>
<dbReference type="EMBL" id="JAABOA010000237">
    <property type="protein sequence ID" value="KAF9585176.1"/>
    <property type="molecule type" value="Genomic_DNA"/>
</dbReference>
<dbReference type="Proteomes" id="UP000780801">
    <property type="component" value="Unassembled WGS sequence"/>
</dbReference>
<feature type="non-terminal residue" evidence="9">
    <location>
        <position position="355"/>
    </location>
</feature>
<dbReference type="InterPro" id="IPR036005">
    <property type="entry name" value="Creatinase/aminopeptidase-like"/>
</dbReference>
<comment type="caution">
    <text evidence="9">The sequence shown here is derived from an EMBL/GenBank/DDBJ whole genome shotgun (WGS) entry which is preliminary data.</text>
</comment>
<evidence type="ECO:0000256" key="1">
    <source>
        <dbReference type="ARBA" id="ARBA00001936"/>
    </source>
</evidence>
<keyword evidence="3" id="KW-0479">Metal-binding</keyword>
<evidence type="ECO:0000259" key="8">
    <source>
        <dbReference type="Pfam" id="PF05195"/>
    </source>
</evidence>
<dbReference type="InterPro" id="IPR000994">
    <property type="entry name" value="Pept_M24"/>
</dbReference>
<evidence type="ECO:0000313" key="10">
    <source>
        <dbReference type="Proteomes" id="UP000780801"/>
    </source>
</evidence>
<dbReference type="PRINTS" id="PR00599">
    <property type="entry name" value="MAPEPTIDASE"/>
</dbReference>
<evidence type="ECO:0000256" key="5">
    <source>
        <dbReference type="ARBA" id="ARBA00023211"/>
    </source>
</evidence>
<organism evidence="9 10">
    <name type="scientific">Lunasporangiospora selenospora</name>
    <dbReference type="NCBI Taxonomy" id="979761"/>
    <lineage>
        <taxon>Eukaryota</taxon>
        <taxon>Fungi</taxon>
        <taxon>Fungi incertae sedis</taxon>
        <taxon>Mucoromycota</taxon>
        <taxon>Mortierellomycotina</taxon>
        <taxon>Mortierellomycetes</taxon>
        <taxon>Mortierellales</taxon>
        <taxon>Mortierellaceae</taxon>
        <taxon>Lunasporangiospora</taxon>
    </lineage>
</organism>
<dbReference type="AlphaFoldDB" id="A0A9P6KHI5"/>
<evidence type="ECO:0000313" key="9">
    <source>
        <dbReference type="EMBL" id="KAF9585176.1"/>
    </source>
</evidence>
<evidence type="ECO:0008006" key="11">
    <source>
        <dbReference type="Google" id="ProtNLM"/>
    </source>
</evidence>
<dbReference type="InterPro" id="IPR029149">
    <property type="entry name" value="Creatin/AminoP/Spt16_N"/>
</dbReference>
<evidence type="ECO:0000256" key="4">
    <source>
        <dbReference type="ARBA" id="ARBA00022801"/>
    </source>
</evidence>
<comment type="cofactor">
    <cofactor evidence="1">
        <name>Mn(2+)</name>
        <dbReference type="ChEBI" id="CHEBI:29035"/>
    </cofactor>
</comment>
<feature type="compositionally biased region" description="Low complexity" evidence="6">
    <location>
        <begin position="51"/>
        <end position="74"/>
    </location>
</feature>
<dbReference type="FunFam" id="3.90.230.10:FF:000002">
    <property type="entry name" value="Xaa-Pro aminopeptidase 3"/>
    <property type="match status" value="1"/>
</dbReference>
<dbReference type="GO" id="GO:0070006">
    <property type="term" value="F:metalloaminopeptidase activity"/>
    <property type="evidence" value="ECO:0007669"/>
    <property type="project" value="InterPro"/>
</dbReference>
<keyword evidence="10" id="KW-1185">Reference proteome</keyword>
<sequence length="355" mass="39363">MTMFVAPKNANVEMWEGARTGLDAAKELFGADESLLSRLFKRQSTKSSATFTFTSNPYSNSPTGSSSSSSPSSSDFDRTESDSMSATKNLSPLIQEQRVFKSDAEVKIMRQAGEISGKAFIETMKFTDPSRLEHQVYAKFDFECRMRGSQMMAYVPVVAGGSNALTMHYVNNDQPLKDGDLILMDAGGEYNGYASDITRTWPVNGKFTKAQQDLYEVVLHANKECIKLCTEEHGVSLNQIHDVSMKLIKEGIARLGIKPPLHDVDRRLYPHHVGHYLGMDVHDTGDISRSRTLREGMVITIEPGLYIPKDSAYPEEYQGIGIRIEDNVVIGKTAPHILSVTAPKEVVDIEYCCAS</sequence>
<dbReference type="Gene3D" id="3.40.350.10">
    <property type="entry name" value="Creatinase/prolidase N-terminal domain"/>
    <property type="match status" value="1"/>
</dbReference>
<evidence type="ECO:0000256" key="2">
    <source>
        <dbReference type="ARBA" id="ARBA00008766"/>
    </source>
</evidence>
<feature type="domain" description="Peptidase M24" evidence="7">
    <location>
        <begin position="108"/>
        <end position="331"/>
    </location>
</feature>
<dbReference type="Pfam" id="PF00557">
    <property type="entry name" value="Peptidase_M24"/>
    <property type="match status" value="1"/>
</dbReference>
<dbReference type="CDD" id="cd01087">
    <property type="entry name" value="Prolidase"/>
    <property type="match status" value="1"/>
</dbReference>
<protein>
    <recommendedName>
        <fullName evidence="11">Xaa-Pro aminopeptidase</fullName>
    </recommendedName>
</protein>
<dbReference type="InterPro" id="IPR001714">
    <property type="entry name" value="Pept_M24_MAP"/>
</dbReference>
<feature type="domain" description="Aminopeptidase P N-terminal" evidence="8">
    <location>
        <begin position="1"/>
        <end position="35"/>
    </location>
</feature>
<reference evidence="9" key="1">
    <citation type="journal article" date="2020" name="Fungal Divers.">
        <title>Resolving the Mortierellaceae phylogeny through synthesis of multi-gene phylogenetics and phylogenomics.</title>
        <authorList>
            <person name="Vandepol N."/>
            <person name="Liber J."/>
            <person name="Desiro A."/>
            <person name="Na H."/>
            <person name="Kennedy M."/>
            <person name="Barry K."/>
            <person name="Grigoriev I.V."/>
            <person name="Miller A.N."/>
            <person name="O'Donnell K."/>
            <person name="Stajich J.E."/>
            <person name="Bonito G."/>
        </authorList>
    </citation>
    <scope>NUCLEOTIDE SEQUENCE</scope>
    <source>
        <strain evidence="9">KOD1015</strain>
    </source>
</reference>
<gene>
    <name evidence="9" type="ORF">BGW38_003569</name>
</gene>
<dbReference type="OrthoDB" id="4215474at2759"/>
<dbReference type="GO" id="GO:0030145">
    <property type="term" value="F:manganese ion binding"/>
    <property type="evidence" value="ECO:0007669"/>
    <property type="project" value="InterPro"/>
</dbReference>
<dbReference type="SUPFAM" id="SSF53092">
    <property type="entry name" value="Creatinase/prolidase N-terminal domain"/>
    <property type="match status" value="1"/>
</dbReference>
<dbReference type="InterPro" id="IPR052433">
    <property type="entry name" value="X-Pro_dipept-like"/>
</dbReference>